<dbReference type="Pfam" id="PF02805">
    <property type="entry name" value="Ada_Zn_binding"/>
    <property type="match status" value="1"/>
</dbReference>
<dbReference type="InterPro" id="IPR009057">
    <property type="entry name" value="Homeodomain-like_sf"/>
</dbReference>
<dbReference type="InterPro" id="IPR037046">
    <property type="entry name" value="AlkA_N_sf"/>
</dbReference>
<dbReference type="Pfam" id="PF06029">
    <property type="entry name" value="AlkA_N"/>
    <property type="match status" value="1"/>
</dbReference>
<evidence type="ECO:0000259" key="8">
    <source>
        <dbReference type="PROSITE" id="PS01124"/>
    </source>
</evidence>
<dbReference type="EMBL" id="HE804045">
    <property type="protein sequence ID" value="CCH31622.1"/>
    <property type="molecule type" value="Genomic_DNA"/>
</dbReference>
<dbReference type="InterPro" id="IPR035451">
    <property type="entry name" value="Ada-like_dom_sf"/>
</dbReference>
<dbReference type="Gene3D" id="3.30.310.20">
    <property type="entry name" value="DNA-3-methyladenine glycosylase AlkA, N-terminal domain"/>
    <property type="match status" value="1"/>
</dbReference>
<evidence type="ECO:0000313" key="10">
    <source>
        <dbReference type="Proteomes" id="UP000006281"/>
    </source>
</evidence>
<dbReference type="InterPro" id="IPR011257">
    <property type="entry name" value="DNA_glycosylase"/>
</dbReference>
<dbReference type="InterPro" id="IPR018060">
    <property type="entry name" value="HTH_AraC"/>
</dbReference>
<keyword evidence="2" id="KW-0489">Methyltransferase</keyword>
<dbReference type="SUPFAM" id="SSF55945">
    <property type="entry name" value="TATA-box binding protein-like"/>
    <property type="match status" value="1"/>
</dbReference>
<dbReference type="SMART" id="SM00342">
    <property type="entry name" value="HTH_ARAC"/>
    <property type="match status" value="1"/>
</dbReference>
<evidence type="ECO:0000256" key="7">
    <source>
        <dbReference type="SAM" id="MobiDB-lite"/>
    </source>
</evidence>
<dbReference type="PANTHER" id="PTHR46796:SF6">
    <property type="entry name" value="ARAC SUBFAMILY"/>
    <property type="match status" value="1"/>
</dbReference>
<dbReference type="HOGENOM" id="CLU_000445_72_6_11"/>
<keyword evidence="10" id="KW-1185">Reference proteome</keyword>
<keyword evidence="4" id="KW-0238">DNA-binding</keyword>
<dbReference type="KEGG" id="sesp:BN6_43400"/>
<dbReference type="STRING" id="1179773.BN6_43400"/>
<evidence type="ECO:0000256" key="6">
    <source>
        <dbReference type="ARBA" id="ARBA00023163"/>
    </source>
</evidence>
<dbReference type="InterPro" id="IPR004026">
    <property type="entry name" value="Ada_DNA_repair_Zn-bd"/>
</dbReference>
<evidence type="ECO:0000256" key="4">
    <source>
        <dbReference type="ARBA" id="ARBA00023125"/>
    </source>
</evidence>
<reference evidence="9 10" key="1">
    <citation type="journal article" date="2012" name="BMC Genomics">
        <title>Complete genome sequence of Saccharothrix espanaensis DSM 44229T and comparison to the other completely sequenced Pseudonocardiaceae.</title>
        <authorList>
            <person name="Strobel T."/>
            <person name="Al-Dilaimi A."/>
            <person name="Blom J."/>
            <person name="Gessner A."/>
            <person name="Kalinowski J."/>
            <person name="Luzhetska M."/>
            <person name="Puhler A."/>
            <person name="Szczepanowski R."/>
            <person name="Bechthold A."/>
            <person name="Ruckert C."/>
        </authorList>
    </citation>
    <scope>NUCLEOTIDE SEQUENCE [LARGE SCALE GENOMIC DNA]</scope>
    <source>
        <strain evidence="10">ATCC 51144 / DSM 44229 / JCM 9112 / NBRC 15066 / NRRL 15764</strain>
    </source>
</reference>
<dbReference type="GO" id="GO:0032259">
    <property type="term" value="P:methylation"/>
    <property type="evidence" value="ECO:0007669"/>
    <property type="project" value="UniProtKB-KW"/>
</dbReference>
<dbReference type="InterPro" id="IPR050204">
    <property type="entry name" value="AraC_XylS_family_regulators"/>
</dbReference>
<feature type="domain" description="HTH araC/xylS-type" evidence="8">
    <location>
        <begin position="67"/>
        <end position="164"/>
    </location>
</feature>
<organism evidence="9 10">
    <name type="scientific">Saccharothrix espanaensis (strain ATCC 51144 / DSM 44229 / JCM 9112 / NBRC 15066 / NRRL 15764)</name>
    <dbReference type="NCBI Taxonomy" id="1179773"/>
    <lineage>
        <taxon>Bacteria</taxon>
        <taxon>Bacillati</taxon>
        <taxon>Actinomycetota</taxon>
        <taxon>Actinomycetes</taxon>
        <taxon>Pseudonocardiales</taxon>
        <taxon>Pseudonocardiaceae</taxon>
        <taxon>Saccharothrix</taxon>
    </lineage>
</organism>
<evidence type="ECO:0000256" key="3">
    <source>
        <dbReference type="ARBA" id="ARBA00023015"/>
    </source>
</evidence>
<sequence>MVTTYSAVVTTGIYCRPGCGAAPRAENVRTFALPAAAEAAGFRACLRCRPYRVAGPIAADAPALVCRAVQQIIAGALDTGSEAELAGRLALSARHLRRLFHDHLGTTPDQFARSRRAHFARRLLDDSDLTVTDIAFSSGFGSLRQFNRTMAEVFRASPSQLRHRRRKTDRLAADGGLTVRLPFPAPYDWDAMAALLAARAVPGVESVRDGVYRRTVVLDGDPGVLEVRAGGEDHLLLRAHLPYWEGVIHVVERVSRMVGADTDVAPAVEALSADPVLGPLVAARPGVRVPGAWGPFELAVAMVAPDAVGRIVRRYGQPVAGLGYGLTHLFRAAEVLAGGDALSDGDVPAVVRELAGRVESGELLLDGQDDLSTVPGVTPDQAAWIALRLGDRDALPAGALRRAGPRVDARSAQDWRPWRALAAVHLIAAGQPQPVRAGPAGRASDRGRGGRRAGVRRA</sequence>
<feature type="region of interest" description="Disordered" evidence="7">
    <location>
        <begin position="432"/>
        <end position="458"/>
    </location>
</feature>
<keyword evidence="6" id="KW-0804">Transcription</keyword>
<accession>K0K242</accession>
<evidence type="ECO:0000313" key="9">
    <source>
        <dbReference type="EMBL" id="CCH31622.1"/>
    </source>
</evidence>
<dbReference type="GO" id="GO:0003700">
    <property type="term" value="F:DNA-binding transcription factor activity"/>
    <property type="evidence" value="ECO:0007669"/>
    <property type="project" value="InterPro"/>
</dbReference>
<keyword evidence="3" id="KW-0805">Transcription regulation</keyword>
<comment type="cofactor">
    <cofactor evidence="1">
        <name>Zn(2+)</name>
        <dbReference type="ChEBI" id="CHEBI:29105"/>
    </cofactor>
</comment>
<proteinExistence type="predicted"/>
<dbReference type="SUPFAM" id="SSF57884">
    <property type="entry name" value="Ada DNA repair protein, N-terminal domain (N-Ada 10)"/>
    <property type="match status" value="1"/>
</dbReference>
<dbReference type="BioCyc" id="SESP1179773:BN6_RS21005-MONOMER"/>
<dbReference type="Proteomes" id="UP000006281">
    <property type="component" value="Chromosome"/>
</dbReference>
<dbReference type="GO" id="GO:0043565">
    <property type="term" value="F:sequence-specific DNA binding"/>
    <property type="evidence" value="ECO:0007669"/>
    <property type="project" value="InterPro"/>
</dbReference>
<dbReference type="SMART" id="SM01009">
    <property type="entry name" value="AlkA_N"/>
    <property type="match status" value="1"/>
</dbReference>
<dbReference type="eggNOG" id="COG2169">
    <property type="taxonomic scope" value="Bacteria"/>
</dbReference>
<gene>
    <name evidence="9" type="ordered locus">BN6_43400</name>
</gene>
<dbReference type="Gene3D" id="3.40.10.10">
    <property type="entry name" value="DNA Methylphosphotriester Repair Domain"/>
    <property type="match status" value="1"/>
</dbReference>
<dbReference type="SUPFAM" id="SSF46689">
    <property type="entry name" value="Homeodomain-like"/>
    <property type="match status" value="1"/>
</dbReference>
<feature type="compositionally biased region" description="Basic residues" evidence="7">
    <location>
        <begin position="449"/>
        <end position="458"/>
    </location>
</feature>
<dbReference type="SUPFAM" id="SSF48150">
    <property type="entry name" value="DNA-glycosylase"/>
    <property type="match status" value="1"/>
</dbReference>
<dbReference type="Gene3D" id="1.10.10.60">
    <property type="entry name" value="Homeodomain-like"/>
    <property type="match status" value="1"/>
</dbReference>
<dbReference type="PATRIC" id="fig|1179773.3.peg.4344"/>
<dbReference type="PROSITE" id="PS01124">
    <property type="entry name" value="HTH_ARAC_FAMILY_2"/>
    <property type="match status" value="1"/>
</dbReference>
<protein>
    <submittedName>
        <fullName evidence="9">Transcriptional regulator, AraC family</fullName>
    </submittedName>
</protein>
<dbReference type="PANTHER" id="PTHR46796">
    <property type="entry name" value="HTH-TYPE TRANSCRIPTIONAL ACTIVATOR RHAS-RELATED"/>
    <property type="match status" value="1"/>
</dbReference>
<dbReference type="GO" id="GO:0006281">
    <property type="term" value="P:DNA repair"/>
    <property type="evidence" value="ECO:0007669"/>
    <property type="project" value="InterPro"/>
</dbReference>
<evidence type="ECO:0000256" key="2">
    <source>
        <dbReference type="ARBA" id="ARBA00022603"/>
    </source>
</evidence>
<keyword evidence="2" id="KW-0808">Transferase</keyword>
<dbReference type="GO" id="GO:0008168">
    <property type="term" value="F:methyltransferase activity"/>
    <property type="evidence" value="ECO:0007669"/>
    <property type="project" value="UniProtKB-KW"/>
</dbReference>
<name>K0K242_SACES</name>
<dbReference type="GO" id="GO:0008270">
    <property type="term" value="F:zinc ion binding"/>
    <property type="evidence" value="ECO:0007669"/>
    <property type="project" value="InterPro"/>
</dbReference>
<dbReference type="AlphaFoldDB" id="K0K242"/>
<evidence type="ECO:0000256" key="5">
    <source>
        <dbReference type="ARBA" id="ARBA00023159"/>
    </source>
</evidence>
<dbReference type="Pfam" id="PF12833">
    <property type="entry name" value="HTH_18"/>
    <property type="match status" value="1"/>
</dbReference>
<dbReference type="InterPro" id="IPR010316">
    <property type="entry name" value="AlkA_N"/>
</dbReference>
<evidence type="ECO:0000256" key="1">
    <source>
        <dbReference type="ARBA" id="ARBA00001947"/>
    </source>
</evidence>
<keyword evidence="5" id="KW-0010">Activator</keyword>
<dbReference type="eggNOG" id="COG0122">
    <property type="taxonomic scope" value="Bacteria"/>
</dbReference>